<dbReference type="AlphaFoldDB" id="A0A8T3V6K6"/>
<proteinExistence type="predicted"/>
<dbReference type="GO" id="GO:0003677">
    <property type="term" value="F:DNA binding"/>
    <property type="evidence" value="ECO:0007669"/>
    <property type="project" value="UniProtKB-KW"/>
</dbReference>
<gene>
    <name evidence="1" type="ORF">E7Z79_02305</name>
</gene>
<accession>A0A8T3V6K6</accession>
<evidence type="ECO:0000313" key="2">
    <source>
        <dbReference type="Proteomes" id="UP000783037"/>
    </source>
</evidence>
<reference evidence="1" key="1">
    <citation type="submission" date="2019-04" db="EMBL/GenBank/DDBJ databases">
        <title>Evolution of Biomass-Degrading Anaerobic Consortia Revealed by Metagenomics.</title>
        <authorList>
            <person name="Peng X."/>
        </authorList>
    </citation>
    <scope>NUCLEOTIDE SEQUENCE</scope>
    <source>
        <strain evidence="1">SIG18</strain>
    </source>
</reference>
<dbReference type="Gene3D" id="3.30.70.2330">
    <property type="match status" value="1"/>
</dbReference>
<evidence type="ECO:0000313" key="1">
    <source>
        <dbReference type="EMBL" id="MBE6501256.1"/>
    </source>
</evidence>
<dbReference type="Proteomes" id="UP000783037">
    <property type="component" value="Unassembled WGS sequence"/>
</dbReference>
<protein>
    <submittedName>
        <fullName evidence="1">DNA-binding protein</fullName>
    </submittedName>
</protein>
<dbReference type="RefSeq" id="WP_303738369.1">
    <property type="nucleotide sequence ID" value="NZ_SUTK01000006.1"/>
</dbReference>
<keyword evidence="1" id="KW-0238">DNA-binding</keyword>
<sequence length="68" mass="7839">MRDPENEHDKDAIRVEYQGMTVGYVANSSYTLIDEAKSASQISELFERSTKAKILFVFMQDYLLAEMI</sequence>
<comment type="caution">
    <text evidence="1">The sequence shown here is derived from an EMBL/GenBank/DDBJ whole genome shotgun (WGS) entry which is preliminary data.</text>
</comment>
<dbReference type="EMBL" id="SUTK01000006">
    <property type="protein sequence ID" value="MBE6501256.1"/>
    <property type="molecule type" value="Genomic_DNA"/>
</dbReference>
<organism evidence="1 2">
    <name type="scientific">Methanobrevibacter thaueri</name>
    <dbReference type="NCBI Taxonomy" id="190975"/>
    <lineage>
        <taxon>Archaea</taxon>
        <taxon>Methanobacteriati</taxon>
        <taxon>Methanobacteriota</taxon>
        <taxon>Methanomada group</taxon>
        <taxon>Methanobacteria</taxon>
        <taxon>Methanobacteriales</taxon>
        <taxon>Methanobacteriaceae</taxon>
        <taxon>Methanobrevibacter</taxon>
    </lineage>
</organism>
<name>A0A8T3V6K6_9EURY</name>